<dbReference type="InterPro" id="IPR011063">
    <property type="entry name" value="TilS/TtcA_N"/>
</dbReference>
<keyword evidence="1" id="KW-0004">4Fe-4S</keyword>
<dbReference type="PIRSF" id="PIRSF004976">
    <property type="entry name" value="ATPase_YdaO"/>
    <property type="match status" value="1"/>
</dbReference>
<keyword evidence="10" id="KW-0694">RNA-binding</keyword>
<dbReference type="GO" id="GO:0000049">
    <property type="term" value="F:tRNA binding"/>
    <property type="evidence" value="ECO:0007669"/>
    <property type="project" value="UniProtKB-KW"/>
</dbReference>
<dbReference type="SUPFAM" id="SSF52402">
    <property type="entry name" value="Adenine nucleotide alpha hydrolases-like"/>
    <property type="match status" value="1"/>
</dbReference>
<dbReference type="CDD" id="cd24138">
    <property type="entry name" value="TtcA-like"/>
    <property type="match status" value="1"/>
</dbReference>
<accession>A0A150WJT3</accession>
<evidence type="ECO:0000256" key="1">
    <source>
        <dbReference type="ARBA" id="ARBA00022485"/>
    </source>
</evidence>
<name>A0A150WJT3_BDEBC</name>
<keyword evidence="8" id="KW-0067">ATP-binding</keyword>
<dbReference type="RefSeq" id="WP_061835777.1">
    <property type="nucleotide sequence ID" value="NZ_LUKE01000003.1"/>
</dbReference>
<dbReference type="PANTHER" id="PTHR43686">
    <property type="entry name" value="SULFURTRANSFERASE-RELATED"/>
    <property type="match status" value="1"/>
</dbReference>
<sequence length="283" mass="31913">MNTVKSPVDFEHPLAIKIRKQIVQALSEFNMFENGDKVMVCVSGGKDSSILLALLTEIQKRAEIDFTIEAAILDQKQPGFDATAFKTWIESLGVRLHVVERDTYSIVKEKVQGTTYCSLCSRLRRAILYDYAHAHGFTKLALGHHRDDVVHTALLNLFYIGTLGAMPPKLKSDDGRNILVRPLTYVSERDIEALADVWKFPIIPCNLCGSQDGLKRVRIKKLVRDLEKEIPNIYSSIQTALGNVKPSQLMDHEIWDFRGLKPEVPSEPQDALPLDQSNDESRV</sequence>
<protein>
    <submittedName>
        <fullName evidence="15">tRNA 2-thiocytidine biosynthesis protein TtcA</fullName>
    </submittedName>
</protein>
<evidence type="ECO:0000313" key="15">
    <source>
        <dbReference type="EMBL" id="KYG63883.1"/>
    </source>
</evidence>
<keyword evidence="9" id="KW-0460">Magnesium</keyword>
<evidence type="ECO:0000256" key="13">
    <source>
        <dbReference type="SAM" id="MobiDB-lite"/>
    </source>
</evidence>
<dbReference type="GO" id="GO:0008033">
    <property type="term" value="P:tRNA processing"/>
    <property type="evidence" value="ECO:0007669"/>
    <property type="project" value="UniProtKB-KW"/>
</dbReference>
<dbReference type="Gene3D" id="3.40.50.620">
    <property type="entry name" value="HUPs"/>
    <property type="match status" value="1"/>
</dbReference>
<keyword evidence="16" id="KW-1185">Reference proteome</keyword>
<evidence type="ECO:0000259" key="14">
    <source>
        <dbReference type="Pfam" id="PF01171"/>
    </source>
</evidence>
<evidence type="ECO:0000256" key="5">
    <source>
        <dbReference type="ARBA" id="ARBA00022694"/>
    </source>
</evidence>
<dbReference type="Pfam" id="PF01171">
    <property type="entry name" value="ATP_bind_3"/>
    <property type="match status" value="1"/>
</dbReference>
<dbReference type="GO" id="GO:0005524">
    <property type="term" value="F:ATP binding"/>
    <property type="evidence" value="ECO:0007669"/>
    <property type="project" value="UniProtKB-KW"/>
</dbReference>
<evidence type="ECO:0000256" key="8">
    <source>
        <dbReference type="ARBA" id="ARBA00022840"/>
    </source>
</evidence>
<keyword evidence="5" id="KW-0819">tRNA processing</keyword>
<evidence type="ECO:0000256" key="2">
    <source>
        <dbReference type="ARBA" id="ARBA00022490"/>
    </source>
</evidence>
<organism evidence="15 16">
    <name type="scientific">Bdellovibrio bacteriovorus</name>
    <dbReference type="NCBI Taxonomy" id="959"/>
    <lineage>
        <taxon>Bacteria</taxon>
        <taxon>Pseudomonadati</taxon>
        <taxon>Bdellovibrionota</taxon>
        <taxon>Bdellovibrionia</taxon>
        <taxon>Bdellovibrionales</taxon>
        <taxon>Pseudobdellovibrionaceae</taxon>
        <taxon>Bdellovibrio</taxon>
    </lineage>
</organism>
<dbReference type="HAMAP" id="MF_01850">
    <property type="entry name" value="TtcA"/>
    <property type="match status" value="1"/>
</dbReference>
<evidence type="ECO:0000256" key="11">
    <source>
        <dbReference type="ARBA" id="ARBA00023004"/>
    </source>
</evidence>
<dbReference type="GO" id="GO:0051539">
    <property type="term" value="F:4 iron, 4 sulfur cluster binding"/>
    <property type="evidence" value="ECO:0007669"/>
    <property type="project" value="UniProtKB-KW"/>
</dbReference>
<keyword evidence="6" id="KW-0479">Metal-binding</keyword>
<keyword evidence="4" id="KW-0808">Transferase</keyword>
<evidence type="ECO:0000313" key="16">
    <source>
        <dbReference type="Proteomes" id="UP000075320"/>
    </source>
</evidence>
<evidence type="ECO:0000256" key="12">
    <source>
        <dbReference type="ARBA" id="ARBA00023014"/>
    </source>
</evidence>
<evidence type="ECO:0000256" key="3">
    <source>
        <dbReference type="ARBA" id="ARBA00022555"/>
    </source>
</evidence>
<dbReference type="AlphaFoldDB" id="A0A150WJT3"/>
<evidence type="ECO:0000256" key="6">
    <source>
        <dbReference type="ARBA" id="ARBA00022723"/>
    </source>
</evidence>
<dbReference type="OrthoDB" id="5289958at2"/>
<evidence type="ECO:0000256" key="4">
    <source>
        <dbReference type="ARBA" id="ARBA00022679"/>
    </source>
</evidence>
<comment type="caution">
    <text evidence="15">The sequence shown here is derived from an EMBL/GenBank/DDBJ whole genome shotgun (WGS) entry which is preliminary data.</text>
</comment>
<dbReference type="GO" id="GO:0016740">
    <property type="term" value="F:transferase activity"/>
    <property type="evidence" value="ECO:0007669"/>
    <property type="project" value="UniProtKB-KW"/>
</dbReference>
<keyword evidence="12" id="KW-0411">Iron-sulfur</keyword>
<proteinExistence type="inferred from homology"/>
<keyword evidence="11" id="KW-0408">Iron</keyword>
<feature type="region of interest" description="Disordered" evidence="13">
    <location>
        <begin position="263"/>
        <end position="283"/>
    </location>
</feature>
<gene>
    <name evidence="15" type="ORF">AZI86_13780</name>
</gene>
<dbReference type="InterPro" id="IPR012089">
    <property type="entry name" value="tRNA_Cyd_32_2_STrfase"/>
</dbReference>
<reference evidence="15 16" key="1">
    <citation type="submission" date="2016-03" db="EMBL/GenBank/DDBJ databases">
        <authorList>
            <person name="Ploux O."/>
        </authorList>
    </citation>
    <scope>NUCLEOTIDE SEQUENCE [LARGE SCALE GENOMIC DNA]</scope>
    <source>
        <strain evidence="15 16">R0</strain>
    </source>
</reference>
<dbReference type="InterPro" id="IPR035107">
    <property type="entry name" value="tRNA_thiolation_TtcA_Ctu1"/>
</dbReference>
<dbReference type="PANTHER" id="PTHR43686:SF1">
    <property type="entry name" value="AMINOTRAN_5 DOMAIN-CONTAINING PROTEIN"/>
    <property type="match status" value="1"/>
</dbReference>
<dbReference type="GO" id="GO:0046872">
    <property type="term" value="F:metal ion binding"/>
    <property type="evidence" value="ECO:0007669"/>
    <property type="project" value="UniProtKB-KW"/>
</dbReference>
<evidence type="ECO:0000256" key="10">
    <source>
        <dbReference type="ARBA" id="ARBA00022884"/>
    </source>
</evidence>
<keyword evidence="7" id="KW-0547">Nucleotide-binding</keyword>
<evidence type="ECO:0000256" key="7">
    <source>
        <dbReference type="ARBA" id="ARBA00022741"/>
    </source>
</evidence>
<dbReference type="NCBIfam" id="NF007972">
    <property type="entry name" value="PRK10696.1"/>
    <property type="match status" value="1"/>
</dbReference>
<feature type="domain" description="tRNA(Ile)-lysidine/2-thiocytidine synthase N-terminal" evidence="14">
    <location>
        <begin position="37"/>
        <end position="196"/>
    </location>
</feature>
<evidence type="ECO:0000256" key="9">
    <source>
        <dbReference type="ARBA" id="ARBA00022842"/>
    </source>
</evidence>
<dbReference type="InterPro" id="IPR014729">
    <property type="entry name" value="Rossmann-like_a/b/a_fold"/>
</dbReference>
<keyword evidence="2" id="KW-0963">Cytoplasm</keyword>
<dbReference type="EMBL" id="LUKE01000003">
    <property type="protein sequence ID" value="KYG63883.1"/>
    <property type="molecule type" value="Genomic_DNA"/>
</dbReference>
<keyword evidence="3" id="KW-0820">tRNA-binding</keyword>
<dbReference type="Proteomes" id="UP000075320">
    <property type="component" value="Unassembled WGS sequence"/>
</dbReference>